<dbReference type="PANTHER" id="PTHR47863:SF4">
    <property type="entry name" value="RING_FYVE_PHD ZINC FINGER SUPERFAMILY PROTEIN"/>
    <property type="match status" value="1"/>
</dbReference>
<dbReference type="PROSITE" id="PS01359">
    <property type="entry name" value="ZF_PHD_1"/>
    <property type="match status" value="1"/>
</dbReference>
<dbReference type="PROSITE" id="PS50090">
    <property type="entry name" value="MYB_LIKE"/>
    <property type="match status" value="1"/>
</dbReference>
<feature type="region of interest" description="Disordered" evidence="4">
    <location>
        <begin position="479"/>
        <end position="607"/>
    </location>
</feature>
<evidence type="ECO:0000313" key="7">
    <source>
        <dbReference type="Proteomes" id="UP000663760"/>
    </source>
</evidence>
<feature type="region of interest" description="Disordered" evidence="4">
    <location>
        <begin position="230"/>
        <end position="250"/>
    </location>
</feature>
<evidence type="ECO:0000256" key="4">
    <source>
        <dbReference type="SAM" id="MobiDB-lite"/>
    </source>
</evidence>
<dbReference type="InterPro" id="IPR009057">
    <property type="entry name" value="Homeodomain-like_sf"/>
</dbReference>
<dbReference type="InterPro" id="IPR013083">
    <property type="entry name" value="Znf_RING/FYVE/PHD"/>
</dbReference>
<evidence type="ECO:0000259" key="5">
    <source>
        <dbReference type="PROSITE" id="PS50090"/>
    </source>
</evidence>
<dbReference type="Gene3D" id="1.10.10.60">
    <property type="entry name" value="Homeodomain-like"/>
    <property type="match status" value="1"/>
</dbReference>
<dbReference type="InterPro" id="IPR019786">
    <property type="entry name" value="Zinc_finger_PHD-type_CS"/>
</dbReference>
<evidence type="ECO:0000256" key="3">
    <source>
        <dbReference type="ARBA" id="ARBA00022833"/>
    </source>
</evidence>
<evidence type="ECO:0000256" key="2">
    <source>
        <dbReference type="ARBA" id="ARBA00022771"/>
    </source>
</evidence>
<feature type="compositionally biased region" description="Basic and acidic residues" evidence="4">
    <location>
        <begin position="551"/>
        <end position="563"/>
    </location>
</feature>
<evidence type="ECO:0000256" key="1">
    <source>
        <dbReference type="ARBA" id="ARBA00022723"/>
    </source>
</evidence>
<dbReference type="SUPFAM" id="SSF46689">
    <property type="entry name" value="Homeodomain-like"/>
    <property type="match status" value="1"/>
</dbReference>
<dbReference type="InterPro" id="IPR001965">
    <property type="entry name" value="Znf_PHD"/>
</dbReference>
<dbReference type="InterPro" id="IPR011011">
    <property type="entry name" value="Znf_FYVE_PHD"/>
</dbReference>
<protein>
    <recommendedName>
        <fullName evidence="5">Myb-like domain-containing protein</fullName>
    </recommendedName>
</protein>
<dbReference type="Gene3D" id="3.30.40.10">
    <property type="entry name" value="Zinc/RING finger domain, C3HC4 (zinc finger)"/>
    <property type="match status" value="1"/>
</dbReference>
<feature type="compositionally biased region" description="Basic residues" evidence="4">
    <location>
        <begin position="596"/>
        <end position="607"/>
    </location>
</feature>
<feature type="region of interest" description="Disordered" evidence="4">
    <location>
        <begin position="173"/>
        <end position="192"/>
    </location>
</feature>
<keyword evidence="3" id="KW-0862">Zinc</keyword>
<dbReference type="SUPFAM" id="SSF57903">
    <property type="entry name" value="FYVE/PHD zinc finger"/>
    <property type="match status" value="1"/>
</dbReference>
<feature type="region of interest" description="Disordered" evidence="4">
    <location>
        <begin position="430"/>
        <end position="463"/>
    </location>
</feature>
<feature type="domain" description="Myb-like" evidence="5">
    <location>
        <begin position="616"/>
        <end position="677"/>
    </location>
</feature>
<dbReference type="AlphaFoldDB" id="A0A7I8K3T8"/>
<dbReference type="PANTHER" id="PTHR47863">
    <property type="entry name" value="RING/FYVE/PHD ZINC FINGER SUPERFAMILY PROTEIN"/>
    <property type="match status" value="1"/>
</dbReference>
<keyword evidence="2" id="KW-0863">Zinc-finger</keyword>
<organism evidence="6 7">
    <name type="scientific">Spirodela intermedia</name>
    <name type="common">Intermediate duckweed</name>
    <dbReference type="NCBI Taxonomy" id="51605"/>
    <lineage>
        <taxon>Eukaryota</taxon>
        <taxon>Viridiplantae</taxon>
        <taxon>Streptophyta</taxon>
        <taxon>Embryophyta</taxon>
        <taxon>Tracheophyta</taxon>
        <taxon>Spermatophyta</taxon>
        <taxon>Magnoliopsida</taxon>
        <taxon>Liliopsida</taxon>
        <taxon>Araceae</taxon>
        <taxon>Lemnoideae</taxon>
        <taxon>Spirodela</taxon>
    </lineage>
</organism>
<name>A0A7I8K3T8_SPIIN</name>
<dbReference type="SMART" id="SM00249">
    <property type="entry name" value="PHD"/>
    <property type="match status" value="1"/>
</dbReference>
<dbReference type="OrthoDB" id="608866at2759"/>
<dbReference type="Proteomes" id="UP000663760">
    <property type="component" value="Chromosome 2"/>
</dbReference>
<proteinExistence type="predicted"/>
<keyword evidence="7" id="KW-1185">Reference proteome</keyword>
<sequence length="681" mass="75478">MPRPSAAAIAWNWVIEELADCKEFDTSILAAIVRWDRSIIADPFYGDSARRRLALRYLEELVDATEIPSSEPPTRPDFDPLGQEIGDAPTTGSILCDQSQKASIGGFADKSSRSVLLQVIQHTRDALPKSSLDLLKHTILQELLRGGQVNHLHLDAANDHEIPSKRLKLNTDAVQRVRSSPATSSKTDRNFFPEGLASRHEQQLSKEKVQVDTGDVTSCSKKRDFFGGSLVDKSAKPRSESQIKTGNNIEKPNVSIDREQTIISESSSDGEGSYDAAPDLRPNDQLFLAEKLKFLSSKNPVNDDSQAGEWTQQRSCIKCDEGGRVLNCTGSSCPIAVHVSCLGSDTSFENPEDFKCPFCSYLLAASAYYEARKKVSISRKALSAFMGWGRARRKKAQPSKLMTESTCARNLQNENYRAEGSELERINQAKTTAVDADNNNLDVGEEDPRTDGGNVAAPDSETDICSNPLACEVQVQEQADAGSLSDAHARNGGSGHNEETHARSHCHAIGTATNRHPTDAAPSKIMESDKSSPSPEARDSGPSYRLRSRGHAQELENRQRVDSGTEGCEAVERQDPGIGHQDSEINVEELPSSSKDRKHKKPARRHKRYANPLFPYSRRSRLPWTDEEEAILKEAMQKCHQSGEISISWVNILEYGRHVFHRTRQPVDLKDKWRNIKIRDG</sequence>
<dbReference type="GO" id="GO:0008270">
    <property type="term" value="F:zinc ion binding"/>
    <property type="evidence" value="ECO:0007669"/>
    <property type="project" value="UniProtKB-KW"/>
</dbReference>
<reference evidence="6" key="1">
    <citation type="submission" date="2020-02" db="EMBL/GenBank/DDBJ databases">
        <authorList>
            <person name="Scholz U."/>
            <person name="Mascher M."/>
            <person name="Fiebig A."/>
        </authorList>
    </citation>
    <scope>NUCLEOTIDE SEQUENCE</scope>
</reference>
<dbReference type="InterPro" id="IPR001005">
    <property type="entry name" value="SANT/Myb"/>
</dbReference>
<dbReference type="CDD" id="cd11660">
    <property type="entry name" value="SANT_TRF"/>
    <property type="match status" value="1"/>
</dbReference>
<accession>A0A7I8K3T8</accession>
<gene>
    <name evidence="6" type="ORF">SI8410_02003050</name>
</gene>
<evidence type="ECO:0000313" key="6">
    <source>
        <dbReference type="EMBL" id="CAA7391827.1"/>
    </source>
</evidence>
<keyword evidence="1" id="KW-0479">Metal-binding</keyword>
<dbReference type="EMBL" id="LR746265">
    <property type="protein sequence ID" value="CAA7391827.1"/>
    <property type="molecule type" value="Genomic_DNA"/>
</dbReference>